<dbReference type="GO" id="GO:0008652">
    <property type="term" value="P:amino acid biosynthetic process"/>
    <property type="evidence" value="ECO:0007669"/>
    <property type="project" value="UniProtKB-ARBA"/>
</dbReference>
<dbReference type="AlphaFoldDB" id="A0A4U7JJ36"/>
<evidence type="ECO:0000256" key="4">
    <source>
        <dbReference type="RuleBase" id="RU004106"/>
    </source>
</evidence>
<dbReference type="InterPro" id="IPR018300">
    <property type="entry name" value="Aminotrans_IV_CS"/>
</dbReference>
<comment type="cofactor">
    <cofactor evidence="1 5">
        <name>pyridoxal 5'-phosphate</name>
        <dbReference type="ChEBI" id="CHEBI:597326"/>
    </cofactor>
</comment>
<dbReference type="InterPro" id="IPR036038">
    <property type="entry name" value="Aminotransferase-like"/>
</dbReference>
<dbReference type="InterPro" id="IPR043132">
    <property type="entry name" value="BCAT-like_C"/>
</dbReference>
<dbReference type="SUPFAM" id="SSF56752">
    <property type="entry name" value="D-aminoacid aminotransferase-like PLP-dependent enzymes"/>
    <property type="match status" value="1"/>
</dbReference>
<dbReference type="Gene3D" id="3.20.10.10">
    <property type="entry name" value="D-amino Acid Aminotransferase, subunit A, domain 2"/>
    <property type="match status" value="1"/>
</dbReference>
<gene>
    <name evidence="6" type="ORF">EHE19_009165</name>
</gene>
<dbReference type="KEGG" id="rher:EHE19_009165"/>
<comment type="similarity">
    <text evidence="2 4">Belongs to the class-IV pyridoxal-phosphate-dependent aminotransferase family.</text>
</comment>
<keyword evidence="6" id="KW-0032">Aminotransferase</keyword>
<dbReference type="GO" id="GO:0008483">
    <property type="term" value="F:transaminase activity"/>
    <property type="evidence" value="ECO:0007669"/>
    <property type="project" value="UniProtKB-KW"/>
</dbReference>
<sequence length="275" mass="31126">MTFDENIGNLCIINGETVEKESLALYTSEKYKAFYEVLKIIKGIPLFYEDHFMRLKSSMNKASYELAISKRDLKDQIKKVCALNSFSDCNVKVIVLQYGAEQITIICINKFYYPTKQEYDNGVVCCTANLTRTNPNIKIINTSYKDEIKRVVEEKKAFEVLLVNDEGKITEGGKSNAFFVKGNKIYTSPEDYILVGITRKYVVDVCKKLGYEVIETLIGVDSLTSFDAAFITGTSINVLPIRCIDNYEIDSAKNPTTQHVMVGYNSLVSSYINEN</sequence>
<dbReference type="FunFam" id="3.20.10.10:FF:000002">
    <property type="entry name" value="D-alanine aminotransferase"/>
    <property type="match status" value="1"/>
</dbReference>
<dbReference type="PANTHER" id="PTHR42743:SF11">
    <property type="entry name" value="AMINODEOXYCHORISMATE LYASE"/>
    <property type="match status" value="1"/>
</dbReference>
<evidence type="ECO:0000256" key="3">
    <source>
        <dbReference type="ARBA" id="ARBA00022898"/>
    </source>
</evidence>
<keyword evidence="6" id="KW-0808">Transferase</keyword>
<dbReference type="EMBL" id="CP061336">
    <property type="protein sequence ID" value="QNU68545.1"/>
    <property type="molecule type" value="Genomic_DNA"/>
</dbReference>
<dbReference type="Proteomes" id="UP000306409">
    <property type="component" value="Chromosome"/>
</dbReference>
<organism evidence="6 7">
    <name type="scientific">Ruminiclostridium herbifermentans</name>
    <dbReference type="NCBI Taxonomy" id="2488810"/>
    <lineage>
        <taxon>Bacteria</taxon>
        <taxon>Bacillati</taxon>
        <taxon>Bacillota</taxon>
        <taxon>Clostridia</taxon>
        <taxon>Eubacteriales</taxon>
        <taxon>Oscillospiraceae</taxon>
        <taxon>Ruminiclostridium</taxon>
    </lineage>
</organism>
<evidence type="ECO:0000313" key="7">
    <source>
        <dbReference type="Proteomes" id="UP000306409"/>
    </source>
</evidence>
<dbReference type="InterPro" id="IPR050571">
    <property type="entry name" value="Class-IV_PLP-Dep_Aminotrnsfr"/>
</dbReference>
<dbReference type="PROSITE" id="PS00770">
    <property type="entry name" value="AA_TRANSFER_CLASS_4"/>
    <property type="match status" value="1"/>
</dbReference>
<evidence type="ECO:0000313" key="6">
    <source>
        <dbReference type="EMBL" id="QNU68545.1"/>
    </source>
</evidence>
<evidence type="ECO:0000256" key="1">
    <source>
        <dbReference type="ARBA" id="ARBA00001933"/>
    </source>
</evidence>
<dbReference type="InterPro" id="IPR001544">
    <property type="entry name" value="Aminotrans_IV"/>
</dbReference>
<dbReference type="Pfam" id="PF01063">
    <property type="entry name" value="Aminotran_4"/>
    <property type="match status" value="1"/>
</dbReference>
<reference evidence="6 7" key="1">
    <citation type="submission" date="2020-09" db="EMBL/GenBank/DDBJ databases">
        <title>Characterization and genome sequencing of Ruminiclostridium sp. nov. MA18.</title>
        <authorList>
            <person name="Rettenmaier R."/>
            <person name="Kowollik M.-L."/>
            <person name="Liebl W."/>
            <person name="Zverlov V."/>
        </authorList>
    </citation>
    <scope>NUCLEOTIDE SEQUENCE [LARGE SCALE GENOMIC DNA]</scope>
    <source>
        <strain evidence="6 7">MA18</strain>
    </source>
</reference>
<dbReference type="PANTHER" id="PTHR42743">
    <property type="entry name" value="AMINO-ACID AMINOTRANSFERASE"/>
    <property type="match status" value="1"/>
</dbReference>
<evidence type="ECO:0000256" key="2">
    <source>
        <dbReference type="ARBA" id="ARBA00009320"/>
    </source>
</evidence>
<protein>
    <submittedName>
        <fullName evidence="6">Aminotransferase class IV family protein</fullName>
    </submittedName>
</protein>
<dbReference type="GO" id="GO:0046394">
    <property type="term" value="P:carboxylic acid biosynthetic process"/>
    <property type="evidence" value="ECO:0007669"/>
    <property type="project" value="UniProtKB-ARBA"/>
</dbReference>
<dbReference type="CDD" id="cd00449">
    <property type="entry name" value="PLPDE_IV"/>
    <property type="match status" value="1"/>
</dbReference>
<dbReference type="OrthoDB" id="9805628at2"/>
<evidence type="ECO:0000256" key="5">
    <source>
        <dbReference type="RuleBase" id="RU004516"/>
    </source>
</evidence>
<name>A0A4U7JJ36_9FIRM</name>
<keyword evidence="7" id="KW-1185">Reference proteome</keyword>
<dbReference type="Gene3D" id="3.30.470.10">
    <property type="match status" value="1"/>
</dbReference>
<dbReference type="RefSeq" id="WP_137696227.1">
    <property type="nucleotide sequence ID" value="NZ_CP061336.1"/>
</dbReference>
<proteinExistence type="inferred from homology"/>
<accession>A0A4U7JJ36</accession>
<dbReference type="InterPro" id="IPR043131">
    <property type="entry name" value="BCAT-like_N"/>
</dbReference>
<keyword evidence="3 5" id="KW-0663">Pyridoxal phosphate</keyword>